<accession>A0ABU0II92</accession>
<dbReference type="InterPro" id="IPR036271">
    <property type="entry name" value="Tet_transcr_reg_TetR-rel_C_sf"/>
</dbReference>
<evidence type="ECO:0000256" key="4">
    <source>
        <dbReference type="PROSITE-ProRule" id="PRU00335"/>
    </source>
</evidence>
<keyword evidence="3" id="KW-0804">Transcription</keyword>
<dbReference type="PRINTS" id="PR00455">
    <property type="entry name" value="HTHTETR"/>
</dbReference>
<reference evidence="6 7" key="1">
    <citation type="submission" date="2023-07" db="EMBL/GenBank/DDBJ databases">
        <title>Genomic Encyclopedia of Type Strains, Phase IV (KMG-IV): sequencing the most valuable type-strain genomes for metagenomic binning, comparative biology and taxonomic classification.</title>
        <authorList>
            <person name="Goeker M."/>
        </authorList>
    </citation>
    <scope>NUCLEOTIDE SEQUENCE [LARGE SCALE GENOMIC DNA]</scope>
    <source>
        <strain evidence="6 7">DSM 100301</strain>
    </source>
</reference>
<sequence>MPRQAMTETELDDFRARIRREAITIVAEVGLGALSMRKLAERLGVTAGALYRYYPSKIELIFDCSAVSLAELKTRFGAIEAGAENPLGAISEMMAAYAAFALEDKDRFRLLFLENDQGALASLESDAEAIAPYTILQRQVARAMEAGLIASADPAHVTHMLWAGVHGAVTLACTLTRFDLGDAGKLVEDITSALMKGLSTTGVRT</sequence>
<dbReference type="EMBL" id="JAUSWH010000019">
    <property type="protein sequence ID" value="MDQ0457901.1"/>
    <property type="molecule type" value="Genomic_DNA"/>
</dbReference>
<dbReference type="RefSeq" id="WP_307160001.1">
    <property type="nucleotide sequence ID" value="NZ_JAUSWH010000019.1"/>
</dbReference>
<comment type="caution">
    <text evidence="6">The sequence shown here is derived from an EMBL/GenBank/DDBJ whole genome shotgun (WGS) entry which is preliminary data.</text>
</comment>
<dbReference type="Gene3D" id="1.10.10.60">
    <property type="entry name" value="Homeodomain-like"/>
    <property type="match status" value="1"/>
</dbReference>
<feature type="domain" description="HTH tetR-type" evidence="5">
    <location>
        <begin position="12"/>
        <end position="72"/>
    </location>
</feature>
<organism evidence="6 7">
    <name type="scientific">Rhizobium paknamense</name>
    <dbReference type="NCBI Taxonomy" id="1206817"/>
    <lineage>
        <taxon>Bacteria</taxon>
        <taxon>Pseudomonadati</taxon>
        <taxon>Pseudomonadota</taxon>
        <taxon>Alphaproteobacteria</taxon>
        <taxon>Hyphomicrobiales</taxon>
        <taxon>Rhizobiaceae</taxon>
        <taxon>Rhizobium/Agrobacterium group</taxon>
        <taxon>Rhizobium</taxon>
    </lineage>
</organism>
<dbReference type="Proteomes" id="UP001235269">
    <property type="component" value="Unassembled WGS sequence"/>
</dbReference>
<dbReference type="InterPro" id="IPR050109">
    <property type="entry name" value="HTH-type_TetR-like_transc_reg"/>
</dbReference>
<gene>
    <name evidence="6" type="ORF">QO005_004259</name>
</gene>
<evidence type="ECO:0000259" key="5">
    <source>
        <dbReference type="PROSITE" id="PS50977"/>
    </source>
</evidence>
<keyword evidence="1" id="KW-0805">Transcription regulation</keyword>
<dbReference type="PROSITE" id="PS50977">
    <property type="entry name" value="HTH_TETR_2"/>
    <property type="match status" value="1"/>
</dbReference>
<proteinExistence type="predicted"/>
<dbReference type="Pfam" id="PF13305">
    <property type="entry name" value="TetR_C_33"/>
    <property type="match status" value="1"/>
</dbReference>
<evidence type="ECO:0000313" key="6">
    <source>
        <dbReference type="EMBL" id="MDQ0457901.1"/>
    </source>
</evidence>
<dbReference type="SUPFAM" id="SSF46689">
    <property type="entry name" value="Homeodomain-like"/>
    <property type="match status" value="1"/>
</dbReference>
<evidence type="ECO:0000256" key="1">
    <source>
        <dbReference type="ARBA" id="ARBA00023015"/>
    </source>
</evidence>
<keyword evidence="2 4" id="KW-0238">DNA-binding</keyword>
<dbReference type="PANTHER" id="PTHR30055:SF212">
    <property type="entry name" value="TETR-FAMILY FAMILY TRANSCRIPTIONAL REGULATOR"/>
    <property type="match status" value="1"/>
</dbReference>
<dbReference type="Gene3D" id="1.10.357.10">
    <property type="entry name" value="Tetracycline Repressor, domain 2"/>
    <property type="match status" value="1"/>
</dbReference>
<dbReference type="InterPro" id="IPR001647">
    <property type="entry name" value="HTH_TetR"/>
</dbReference>
<name>A0ABU0II92_9HYPH</name>
<protein>
    <submittedName>
        <fullName evidence="6">AcrR family transcriptional regulator</fullName>
    </submittedName>
</protein>
<evidence type="ECO:0000256" key="2">
    <source>
        <dbReference type="ARBA" id="ARBA00023125"/>
    </source>
</evidence>
<dbReference type="PANTHER" id="PTHR30055">
    <property type="entry name" value="HTH-TYPE TRANSCRIPTIONAL REGULATOR RUTR"/>
    <property type="match status" value="1"/>
</dbReference>
<keyword evidence="7" id="KW-1185">Reference proteome</keyword>
<evidence type="ECO:0000256" key="3">
    <source>
        <dbReference type="ARBA" id="ARBA00023163"/>
    </source>
</evidence>
<feature type="DNA-binding region" description="H-T-H motif" evidence="4">
    <location>
        <begin position="35"/>
        <end position="54"/>
    </location>
</feature>
<dbReference type="InterPro" id="IPR025996">
    <property type="entry name" value="MT1864/Rv1816-like_C"/>
</dbReference>
<evidence type="ECO:0000313" key="7">
    <source>
        <dbReference type="Proteomes" id="UP001235269"/>
    </source>
</evidence>
<dbReference type="SUPFAM" id="SSF48498">
    <property type="entry name" value="Tetracyclin repressor-like, C-terminal domain"/>
    <property type="match status" value="1"/>
</dbReference>
<dbReference type="Pfam" id="PF00440">
    <property type="entry name" value="TetR_N"/>
    <property type="match status" value="1"/>
</dbReference>
<dbReference type="InterPro" id="IPR009057">
    <property type="entry name" value="Homeodomain-like_sf"/>
</dbReference>